<keyword evidence="11" id="KW-1185">Reference proteome</keyword>
<organism evidence="10 11">
    <name type="scientific">Cytobacillus solani</name>
    <dbReference type="NCBI Taxonomy" id="1637975"/>
    <lineage>
        <taxon>Bacteria</taxon>
        <taxon>Bacillati</taxon>
        <taxon>Bacillota</taxon>
        <taxon>Bacilli</taxon>
        <taxon>Bacillales</taxon>
        <taxon>Bacillaceae</taxon>
        <taxon>Cytobacillus</taxon>
    </lineage>
</organism>
<evidence type="ECO:0000313" key="11">
    <source>
        <dbReference type="Proteomes" id="UP000050996"/>
    </source>
</evidence>
<evidence type="ECO:0000256" key="3">
    <source>
        <dbReference type="ARBA" id="ARBA00022448"/>
    </source>
</evidence>
<dbReference type="STRING" id="1637975.AN957_20005"/>
<feature type="transmembrane region" description="Helical" evidence="7">
    <location>
        <begin position="115"/>
        <end position="132"/>
    </location>
</feature>
<keyword evidence="6 7" id="KW-0472">Membrane</keyword>
<feature type="domain" description="Cation efflux protein transmembrane" evidence="8">
    <location>
        <begin position="15"/>
        <end position="209"/>
    </location>
</feature>
<dbReference type="SUPFAM" id="SSF161111">
    <property type="entry name" value="Cation efflux protein transmembrane domain-like"/>
    <property type="match status" value="1"/>
</dbReference>
<evidence type="ECO:0000256" key="6">
    <source>
        <dbReference type="ARBA" id="ARBA00023136"/>
    </source>
</evidence>
<evidence type="ECO:0000256" key="7">
    <source>
        <dbReference type="SAM" id="Phobius"/>
    </source>
</evidence>
<evidence type="ECO:0000256" key="4">
    <source>
        <dbReference type="ARBA" id="ARBA00022692"/>
    </source>
</evidence>
<dbReference type="PATRIC" id="fig|1637975.4.peg.3974"/>
<dbReference type="Gene3D" id="3.30.70.1350">
    <property type="entry name" value="Cation efflux protein, cytoplasmic domain"/>
    <property type="match status" value="1"/>
</dbReference>
<comment type="caution">
    <text evidence="10">The sequence shown here is derived from an EMBL/GenBank/DDBJ whole genome shotgun (WGS) entry which is preliminary data.</text>
</comment>
<dbReference type="InterPro" id="IPR036837">
    <property type="entry name" value="Cation_efflux_CTD_sf"/>
</dbReference>
<dbReference type="PANTHER" id="PTHR43840:SF15">
    <property type="entry name" value="MITOCHONDRIAL METAL TRANSPORTER 1-RELATED"/>
    <property type="match status" value="1"/>
</dbReference>
<gene>
    <name evidence="10" type="ORF">AN957_20005</name>
</gene>
<feature type="domain" description="Cation efflux protein cytoplasmic" evidence="9">
    <location>
        <begin position="218"/>
        <end position="293"/>
    </location>
</feature>
<feature type="transmembrane region" description="Helical" evidence="7">
    <location>
        <begin position="12"/>
        <end position="32"/>
    </location>
</feature>
<evidence type="ECO:0000259" key="8">
    <source>
        <dbReference type="Pfam" id="PF01545"/>
    </source>
</evidence>
<dbReference type="NCBIfam" id="TIGR01297">
    <property type="entry name" value="CDF"/>
    <property type="match status" value="1"/>
</dbReference>
<dbReference type="InterPro" id="IPR002524">
    <property type="entry name" value="Cation_efflux"/>
</dbReference>
<dbReference type="Proteomes" id="UP000050996">
    <property type="component" value="Unassembled WGS sequence"/>
</dbReference>
<reference evidence="10 11" key="1">
    <citation type="submission" date="2015-09" db="EMBL/GenBank/DDBJ databases">
        <title>Genome sequencing project for genomic taxonomy and phylogenomics of Bacillus-like bacteria.</title>
        <authorList>
            <person name="Liu B."/>
            <person name="Wang J."/>
            <person name="Zhu Y."/>
            <person name="Liu G."/>
            <person name="Chen Q."/>
            <person name="Chen Z."/>
            <person name="Lan J."/>
            <person name="Che J."/>
            <person name="Ge C."/>
            <person name="Shi H."/>
            <person name="Pan Z."/>
            <person name="Liu X."/>
        </authorList>
    </citation>
    <scope>NUCLEOTIDE SEQUENCE [LARGE SCALE GENOMIC DNA]</scope>
    <source>
        <strain evidence="10 11">FJAT-18043</strain>
    </source>
</reference>
<feature type="transmembrane region" description="Helical" evidence="7">
    <location>
        <begin position="44"/>
        <end position="61"/>
    </location>
</feature>
<sequence length="302" mass="33281">MSNQDRFKKAEFAAMLGIIINIVLAIVKWGIGVYAGSRALVADAVHSASDVAGSFAVYLGLKAAKQPPDEDHPYGHGKAESIAAIIVAVLLLLVGIEIGKSSFEAFFQPIEPPKTIAIAAVILSIIVKEILFRYKYKLGRELNSDALIVNAYEHRSDVYSSIAALAGIGSAIIGGKLGIEWLEYADPVAGIIVSLMVLKMAWSLGKESIHNTLDHVLHEEDTVELRRAVEEFEEVKQIDELHAREHGHYVIIDLKISVDPYMTVEEGHRVGKKVKKRLLEMDNVQNVFVHINPFNDGKHEVE</sequence>
<name>A0A0Q3QSH4_9BACI</name>
<evidence type="ECO:0000313" key="10">
    <source>
        <dbReference type="EMBL" id="KQL20646.1"/>
    </source>
</evidence>
<dbReference type="Pfam" id="PF16916">
    <property type="entry name" value="ZT_dimer"/>
    <property type="match status" value="1"/>
</dbReference>
<dbReference type="EMBL" id="LJIX01000006">
    <property type="protein sequence ID" value="KQL20646.1"/>
    <property type="molecule type" value="Genomic_DNA"/>
</dbReference>
<evidence type="ECO:0000259" key="9">
    <source>
        <dbReference type="Pfam" id="PF16916"/>
    </source>
</evidence>
<keyword evidence="4 7" id="KW-0812">Transmembrane</keyword>
<dbReference type="Pfam" id="PF01545">
    <property type="entry name" value="Cation_efflux"/>
    <property type="match status" value="1"/>
</dbReference>
<comment type="subcellular location">
    <subcellularLocation>
        <location evidence="1">Membrane</location>
        <topology evidence="1">Multi-pass membrane protein</topology>
    </subcellularLocation>
</comment>
<dbReference type="InterPro" id="IPR027469">
    <property type="entry name" value="Cation_efflux_TMD_sf"/>
</dbReference>
<evidence type="ECO:0000256" key="5">
    <source>
        <dbReference type="ARBA" id="ARBA00022989"/>
    </source>
</evidence>
<protein>
    <submittedName>
        <fullName evidence="10">Cation transporter</fullName>
    </submittedName>
</protein>
<dbReference type="Gene3D" id="1.20.1510.10">
    <property type="entry name" value="Cation efflux protein transmembrane domain"/>
    <property type="match status" value="1"/>
</dbReference>
<accession>A0A0Q3QSH4</accession>
<dbReference type="InterPro" id="IPR058533">
    <property type="entry name" value="Cation_efflux_TM"/>
</dbReference>
<proteinExistence type="inferred from homology"/>
<evidence type="ECO:0000256" key="2">
    <source>
        <dbReference type="ARBA" id="ARBA00008114"/>
    </source>
</evidence>
<dbReference type="GO" id="GO:0008324">
    <property type="term" value="F:monoatomic cation transmembrane transporter activity"/>
    <property type="evidence" value="ECO:0007669"/>
    <property type="project" value="InterPro"/>
</dbReference>
<keyword evidence="5 7" id="KW-1133">Transmembrane helix</keyword>
<dbReference type="InterPro" id="IPR050291">
    <property type="entry name" value="CDF_Transporter"/>
</dbReference>
<dbReference type="SUPFAM" id="SSF160240">
    <property type="entry name" value="Cation efflux protein cytoplasmic domain-like"/>
    <property type="match status" value="1"/>
</dbReference>
<evidence type="ECO:0000256" key="1">
    <source>
        <dbReference type="ARBA" id="ARBA00004141"/>
    </source>
</evidence>
<feature type="transmembrane region" description="Helical" evidence="7">
    <location>
        <begin position="82"/>
        <end position="103"/>
    </location>
</feature>
<dbReference type="GO" id="GO:0016020">
    <property type="term" value="C:membrane"/>
    <property type="evidence" value="ECO:0007669"/>
    <property type="project" value="UniProtKB-SubCell"/>
</dbReference>
<dbReference type="InterPro" id="IPR027470">
    <property type="entry name" value="Cation_efflux_CTD"/>
</dbReference>
<comment type="similarity">
    <text evidence="2">Belongs to the cation diffusion facilitator (CDF) transporter (TC 2.A.4) family.</text>
</comment>
<dbReference type="FunFam" id="1.20.1510.10:FF:000006">
    <property type="entry name" value="Divalent cation efflux transporter"/>
    <property type="match status" value="1"/>
</dbReference>
<keyword evidence="3" id="KW-0813">Transport</keyword>
<dbReference type="PANTHER" id="PTHR43840">
    <property type="entry name" value="MITOCHONDRIAL METAL TRANSPORTER 1-RELATED"/>
    <property type="match status" value="1"/>
</dbReference>
<dbReference type="AlphaFoldDB" id="A0A0Q3QSH4"/>